<keyword evidence="6 10" id="KW-0472">Membrane</keyword>
<dbReference type="AlphaFoldDB" id="A0A265E747"/>
<dbReference type="Pfam" id="PF01757">
    <property type="entry name" value="Acyl_transf_3"/>
    <property type="match status" value="1"/>
</dbReference>
<feature type="transmembrane region" description="Helical" evidence="10">
    <location>
        <begin position="74"/>
        <end position="95"/>
    </location>
</feature>
<name>A0A265E747_9STAP</name>
<feature type="transmembrane region" description="Helical" evidence="10">
    <location>
        <begin position="236"/>
        <end position="258"/>
    </location>
</feature>
<feature type="transmembrane region" description="Helical" evidence="10">
    <location>
        <begin position="7"/>
        <end position="27"/>
    </location>
</feature>
<dbReference type="EMBL" id="NPEZ01000003">
    <property type="protein sequence ID" value="OZT77078.1"/>
    <property type="molecule type" value="Genomic_DNA"/>
</dbReference>
<dbReference type="PANTHER" id="PTHR40074:SF2">
    <property type="entry name" value="O-ACETYLTRANSFERASE WECH"/>
    <property type="match status" value="1"/>
</dbReference>
<feature type="transmembrane region" description="Helical" evidence="10">
    <location>
        <begin position="147"/>
        <end position="164"/>
    </location>
</feature>
<comment type="caution">
    <text evidence="12">The sequence shown here is derived from an EMBL/GenBank/DDBJ whole genome shotgun (WGS) entry which is preliminary data.</text>
</comment>
<protein>
    <recommendedName>
        <fullName evidence="7">Probable poly-beta-1,6-N-acetyl-D-glucosamine export protein</fullName>
    </recommendedName>
    <alternativeName>
        <fullName evidence="9">Biofilm polysaccharide intercellular adhesin export protein</fullName>
    </alternativeName>
    <alternativeName>
        <fullName evidence="8">Intercellular adhesion protein C</fullName>
    </alternativeName>
</protein>
<dbReference type="InterPro" id="IPR002656">
    <property type="entry name" value="Acyl_transf_3_dom"/>
</dbReference>
<evidence type="ECO:0000256" key="2">
    <source>
        <dbReference type="ARBA" id="ARBA00007400"/>
    </source>
</evidence>
<accession>A0A265E747</accession>
<evidence type="ECO:0000256" key="9">
    <source>
        <dbReference type="ARBA" id="ARBA00042839"/>
    </source>
</evidence>
<feature type="transmembrane region" description="Helical" evidence="10">
    <location>
        <begin position="212"/>
        <end position="230"/>
    </location>
</feature>
<evidence type="ECO:0000259" key="11">
    <source>
        <dbReference type="Pfam" id="PF01757"/>
    </source>
</evidence>
<evidence type="ECO:0000256" key="3">
    <source>
        <dbReference type="ARBA" id="ARBA00022475"/>
    </source>
</evidence>
<sequence length="345" mass="40288">MKTELNYLRVILSVFIVLTHLLTQYAISTEPDENQIQVLYWIRNIFIVATPGFIILSVLLSTMNYREKLPENYLWNRVKFIMVPYLMVGLIYAFTENTFREDTFWEIFLDSVLLGNWYGYFILVIMQFFVLNWIVFRISPKILNSKLLLFVSFIVNFAFLYSYYNHSFTGNLVDNIYPFGNETFILGWIFFYFFGAYIGANYEKVLAFIHDQIAIILLLVIISYTILIFMNRGDYYTVTSFDYALMPLHTVGFLFILNTSTQLTGLAPNVYALISSFSFFIFLFHPIILPGIYSTTSVFADMTIIFILTSLLLTIGMCLGIGIILKQFPIFKFLIGKQPYKIDRI</sequence>
<evidence type="ECO:0000256" key="5">
    <source>
        <dbReference type="ARBA" id="ARBA00022989"/>
    </source>
</evidence>
<keyword evidence="4 10" id="KW-0812">Transmembrane</keyword>
<reference evidence="12 13" key="1">
    <citation type="submission" date="2017-07" db="EMBL/GenBank/DDBJ databases">
        <title>Shotgun whole genome sequences of three halophilic bacterial isolates.</title>
        <authorList>
            <person name="Pozzo T."/>
            <person name="Higdon S.M."/>
            <person name="Quillaguaman J."/>
        </authorList>
    </citation>
    <scope>NUCLEOTIDE SEQUENCE [LARGE SCALE GENOMIC DNA]</scope>
    <source>
        <strain evidence="12 13">BU-1</strain>
    </source>
</reference>
<proteinExistence type="inferred from homology"/>
<evidence type="ECO:0000313" key="12">
    <source>
        <dbReference type="EMBL" id="OZT77078.1"/>
    </source>
</evidence>
<keyword evidence="3" id="KW-1003">Cell membrane</keyword>
<organism evidence="12 13">
    <name type="scientific">Salinicoccus roseus</name>
    <dbReference type="NCBI Taxonomy" id="45670"/>
    <lineage>
        <taxon>Bacteria</taxon>
        <taxon>Bacillati</taxon>
        <taxon>Bacillota</taxon>
        <taxon>Bacilli</taxon>
        <taxon>Bacillales</taxon>
        <taxon>Staphylococcaceae</taxon>
        <taxon>Salinicoccus</taxon>
    </lineage>
</organism>
<feature type="domain" description="Acyltransferase 3" evidence="11">
    <location>
        <begin position="4"/>
        <end position="319"/>
    </location>
</feature>
<dbReference type="PANTHER" id="PTHR40074">
    <property type="entry name" value="O-ACETYLTRANSFERASE WECH"/>
    <property type="match status" value="1"/>
</dbReference>
<evidence type="ECO:0000256" key="10">
    <source>
        <dbReference type="SAM" id="Phobius"/>
    </source>
</evidence>
<feature type="transmembrane region" description="Helical" evidence="10">
    <location>
        <begin position="115"/>
        <end position="135"/>
    </location>
</feature>
<evidence type="ECO:0000256" key="8">
    <source>
        <dbReference type="ARBA" id="ARBA00042402"/>
    </source>
</evidence>
<dbReference type="GO" id="GO:0016413">
    <property type="term" value="F:O-acetyltransferase activity"/>
    <property type="evidence" value="ECO:0007669"/>
    <property type="project" value="TreeGrafter"/>
</dbReference>
<dbReference type="RefSeq" id="WP_094906605.1">
    <property type="nucleotide sequence ID" value="NZ_NPEZ01000003.1"/>
</dbReference>
<comment type="similarity">
    <text evidence="2">Belongs to the acyltransferase 3 family.</text>
</comment>
<feature type="transmembrane region" description="Helical" evidence="10">
    <location>
        <begin position="304"/>
        <end position="325"/>
    </location>
</feature>
<dbReference type="GO" id="GO:0005886">
    <property type="term" value="C:plasma membrane"/>
    <property type="evidence" value="ECO:0007669"/>
    <property type="project" value="UniProtKB-SubCell"/>
</dbReference>
<evidence type="ECO:0000256" key="6">
    <source>
        <dbReference type="ARBA" id="ARBA00023136"/>
    </source>
</evidence>
<feature type="transmembrane region" description="Helical" evidence="10">
    <location>
        <begin position="270"/>
        <end position="292"/>
    </location>
</feature>
<evidence type="ECO:0000313" key="13">
    <source>
        <dbReference type="Proteomes" id="UP000216682"/>
    </source>
</evidence>
<evidence type="ECO:0000256" key="4">
    <source>
        <dbReference type="ARBA" id="ARBA00022692"/>
    </source>
</evidence>
<dbReference type="GO" id="GO:0009246">
    <property type="term" value="P:enterobacterial common antigen biosynthetic process"/>
    <property type="evidence" value="ECO:0007669"/>
    <property type="project" value="TreeGrafter"/>
</dbReference>
<comment type="subcellular location">
    <subcellularLocation>
        <location evidence="1">Cell membrane</location>
        <topology evidence="1">Multi-pass membrane protein</topology>
    </subcellularLocation>
</comment>
<keyword evidence="5 10" id="KW-1133">Transmembrane helix</keyword>
<dbReference type="Proteomes" id="UP000216682">
    <property type="component" value="Unassembled WGS sequence"/>
</dbReference>
<evidence type="ECO:0000256" key="1">
    <source>
        <dbReference type="ARBA" id="ARBA00004651"/>
    </source>
</evidence>
<evidence type="ECO:0000256" key="7">
    <source>
        <dbReference type="ARBA" id="ARBA00041028"/>
    </source>
</evidence>
<gene>
    <name evidence="12" type="ORF">CFN03_08345</name>
</gene>
<feature type="transmembrane region" description="Helical" evidence="10">
    <location>
        <begin position="184"/>
        <end position="200"/>
    </location>
</feature>
<feature type="transmembrane region" description="Helical" evidence="10">
    <location>
        <begin position="39"/>
        <end position="62"/>
    </location>
</feature>